<keyword evidence="4 5" id="KW-0472">Membrane</keyword>
<dbReference type="GO" id="GO:0008271">
    <property type="term" value="F:secondary active sulfate transmembrane transporter activity"/>
    <property type="evidence" value="ECO:0007669"/>
    <property type="project" value="InterPro"/>
</dbReference>
<feature type="transmembrane region" description="Helical" evidence="5">
    <location>
        <begin position="220"/>
        <end position="242"/>
    </location>
</feature>
<dbReference type="Proteomes" id="UP000253034">
    <property type="component" value="Unassembled WGS sequence"/>
</dbReference>
<dbReference type="PANTHER" id="PTHR43310:SF1">
    <property type="entry name" value="SULFATE TRANSPORTER YBAR-RELATED"/>
    <property type="match status" value="1"/>
</dbReference>
<dbReference type="EMBL" id="QPJT01000004">
    <property type="protein sequence ID" value="RCX18921.1"/>
    <property type="molecule type" value="Genomic_DNA"/>
</dbReference>
<comment type="caution">
    <text evidence="7">The sequence shown here is derived from an EMBL/GenBank/DDBJ whole genome shotgun (WGS) entry which is preliminary data.</text>
</comment>
<dbReference type="InterPro" id="IPR018045">
    <property type="entry name" value="S04_transporter_CS"/>
</dbReference>
<feature type="domain" description="STAS" evidence="6">
    <location>
        <begin position="403"/>
        <end position="486"/>
    </location>
</feature>
<feature type="transmembrane region" description="Helical" evidence="5">
    <location>
        <begin position="18"/>
        <end position="38"/>
    </location>
</feature>
<evidence type="ECO:0000313" key="8">
    <source>
        <dbReference type="Proteomes" id="UP000253034"/>
    </source>
</evidence>
<evidence type="ECO:0000256" key="4">
    <source>
        <dbReference type="ARBA" id="ARBA00023136"/>
    </source>
</evidence>
<accession>A0A369BBY5</accession>
<evidence type="ECO:0000256" key="5">
    <source>
        <dbReference type="SAM" id="Phobius"/>
    </source>
</evidence>
<keyword evidence="3 5" id="KW-1133">Transmembrane helix</keyword>
<dbReference type="PROSITE" id="PS50801">
    <property type="entry name" value="STAS"/>
    <property type="match status" value="1"/>
</dbReference>
<evidence type="ECO:0000259" key="6">
    <source>
        <dbReference type="PROSITE" id="PS50801"/>
    </source>
</evidence>
<evidence type="ECO:0000256" key="3">
    <source>
        <dbReference type="ARBA" id="ARBA00022989"/>
    </source>
</evidence>
<sequence length="486" mass="52751">MRVVDIRNSWFCNVRGDILSGITVALALIPEAISFAIICGVDPMVGLYASFCIAVTIAFFGGRPAMISAATGAMALVMVTLVKEHGIEYMFAATILTGIIQFILGKLKFGRLINFVPHPVVLGFVNALAILIFMAQLPHFKGESWVMYAMVAGTLAIVYLFPRITKVVPSPLVAIIVMTVLAVYTGINVRTVGDMGNITGALPIFHIPNVPFSFETLSVIFPYAVTLSLVGVMESLLTATILDEMTDSKSKKSKEVEGQGIANIVAGLFGGMAGCAMIGQSVINIKSGGKTRLSTLISGVFLLFLIICFSDVVKAIPMAALVGVMIMVSISTFEWKSIKEVKKMPLSCAVGMLATMAVVVLTHNLAQGVLAGIAISAVMFAWKITEVKTRVHIVEYDGTPYKVYRIYGQVFFASTSKFVDLFNYLQDPDKVIIDFKNSHVWDHSAVNAMLKVRQKYLNMGKQISFVGLNKESNSVVMKADEAFLEY</sequence>
<feature type="transmembrane region" description="Helical" evidence="5">
    <location>
        <begin position="112"/>
        <end position="133"/>
    </location>
</feature>
<dbReference type="InterPro" id="IPR036513">
    <property type="entry name" value="STAS_dom_sf"/>
</dbReference>
<proteinExistence type="predicted"/>
<gene>
    <name evidence="7" type="ORF">DFR58_104192</name>
</gene>
<dbReference type="AlphaFoldDB" id="A0A369BBY5"/>
<protein>
    <submittedName>
        <fullName evidence="7">SulP family sulfate permease</fullName>
    </submittedName>
</protein>
<dbReference type="CDD" id="cd07042">
    <property type="entry name" value="STAS_SulP_like_sulfate_transporter"/>
    <property type="match status" value="1"/>
</dbReference>
<comment type="subcellular location">
    <subcellularLocation>
        <location evidence="1">Membrane</location>
        <topology evidence="1">Multi-pass membrane protein</topology>
    </subcellularLocation>
</comment>
<dbReference type="GO" id="GO:0016020">
    <property type="term" value="C:membrane"/>
    <property type="evidence" value="ECO:0007669"/>
    <property type="project" value="UniProtKB-SubCell"/>
</dbReference>
<dbReference type="InterPro" id="IPR052706">
    <property type="entry name" value="Membrane-Transporter-like"/>
</dbReference>
<feature type="transmembrane region" description="Helical" evidence="5">
    <location>
        <begin position="45"/>
        <end position="66"/>
    </location>
</feature>
<dbReference type="Pfam" id="PF01740">
    <property type="entry name" value="STAS"/>
    <property type="match status" value="1"/>
</dbReference>
<dbReference type="PANTHER" id="PTHR43310">
    <property type="entry name" value="SULFATE TRANSPORTER YBAR-RELATED"/>
    <property type="match status" value="1"/>
</dbReference>
<feature type="transmembrane region" description="Helical" evidence="5">
    <location>
        <begin position="86"/>
        <end position="105"/>
    </location>
</feature>
<dbReference type="RefSeq" id="WP_207659132.1">
    <property type="nucleotide sequence ID" value="NZ_QPJT01000004.1"/>
</dbReference>
<feature type="transmembrane region" description="Helical" evidence="5">
    <location>
        <begin position="168"/>
        <end position="187"/>
    </location>
</feature>
<dbReference type="InterPro" id="IPR011547">
    <property type="entry name" value="SLC26A/SulP_dom"/>
</dbReference>
<feature type="transmembrane region" description="Helical" evidence="5">
    <location>
        <begin position="293"/>
        <end position="309"/>
    </location>
</feature>
<dbReference type="PROSITE" id="PS01130">
    <property type="entry name" value="SLC26A"/>
    <property type="match status" value="1"/>
</dbReference>
<feature type="transmembrane region" description="Helical" evidence="5">
    <location>
        <begin position="145"/>
        <end position="161"/>
    </location>
</feature>
<evidence type="ECO:0000313" key="7">
    <source>
        <dbReference type="EMBL" id="RCX18921.1"/>
    </source>
</evidence>
<organism evidence="7 8">
    <name type="scientific">Anaerobacterium chartisolvens</name>
    <dbReference type="NCBI Taxonomy" id="1297424"/>
    <lineage>
        <taxon>Bacteria</taxon>
        <taxon>Bacillati</taxon>
        <taxon>Bacillota</taxon>
        <taxon>Clostridia</taxon>
        <taxon>Eubacteriales</taxon>
        <taxon>Oscillospiraceae</taxon>
        <taxon>Anaerobacterium</taxon>
    </lineage>
</organism>
<evidence type="ECO:0000256" key="2">
    <source>
        <dbReference type="ARBA" id="ARBA00022692"/>
    </source>
</evidence>
<name>A0A369BBY5_9FIRM</name>
<dbReference type="InterPro" id="IPR002645">
    <property type="entry name" value="STAS_dom"/>
</dbReference>
<feature type="transmembrane region" description="Helical" evidence="5">
    <location>
        <begin position="315"/>
        <end position="333"/>
    </location>
</feature>
<dbReference type="Gene3D" id="3.30.750.24">
    <property type="entry name" value="STAS domain"/>
    <property type="match status" value="1"/>
</dbReference>
<keyword evidence="8" id="KW-1185">Reference proteome</keyword>
<evidence type="ECO:0000256" key="1">
    <source>
        <dbReference type="ARBA" id="ARBA00004141"/>
    </source>
</evidence>
<reference evidence="7 8" key="1">
    <citation type="submission" date="2018-07" db="EMBL/GenBank/DDBJ databases">
        <title>Genomic Encyclopedia of Type Strains, Phase IV (KMG-IV): sequencing the most valuable type-strain genomes for metagenomic binning, comparative biology and taxonomic classification.</title>
        <authorList>
            <person name="Goeker M."/>
        </authorList>
    </citation>
    <scope>NUCLEOTIDE SEQUENCE [LARGE SCALE GENOMIC DNA]</scope>
    <source>
        <strain evidence="7 8">DSM 27016</strain>
    </source>
</reference>
<keyword evidence="2 5" id="KW-0812">Transmembrane</keyword>
<dbReference type="SUPFAM" id="SSF52091">
    <property type="entry name" value="SpoIIaa-like"/>
    <property type="match status" value="1"/>
</dbReference>
<dbReference type="Pfam" id="PF00916">
    <property type="entry name" value="Sulfate_transp"/>
    <property type="match status" value="1"/>
</dbReference>